<gene>
    <name evidence="2" type="ORF">EURHEDRAFT_402500</name>
</gene>
<name>A0A017SE49_ASPRC</name>
<evidence type="ECO:0000256" key="1">
    <source>
        <dbReference type="SAM" id="SignalP"/>
    </source>
</evidence>
<protein>
    <submittedName>
        <fullName evidence="2">Uncharacterized protein</fullName>
    </submittedName>
</protein>
<evidence type="ECO:0000313" key="3">
    <source>
        <dbReference type="Proteomes" id="UP000019804"/>
    </source>
</evidence>
<dbReference type="RefSeq" id="XP_040638986.1">
    <property type="nucleotide sequence ID" value="XM_040780143.1"/>
</dbReference>
<organism evidence="2 3">
    <name type="scientific">Aspergillus ruber (strain CBS 135680)</name>
    <dbReference type="NCBI Taxonomy" id="1388766"/>
    <lineage>
        <taxon>Eukaryota</taxon>
        <taxon>Fungi</taxon>
        <taxon>Dikarya</taxon>
        <taxon>Ascomycota</taxon>
        <taxon>Pezizomycotina</taxon>
        <taxon>Eurotiomycetes</taxon>
        <taxon>Eurotiomycetidae</taxon>
        <taxon>Eurotiales</taxon>
        <taxon>Aspergillaceae</taxon>
        <taxon>Aspergillus</taxon>
        <taxon>Aspergillus subgen. Aspergillus</taxon>
    </lineage>
</organism>
<dbReference type="HOGENOM" id="CLU_579967_0_0_1"/>
<dbReference type="Proteomes" id="UP000019804">
    <property type="component" value="Unassembled WGS sequence"/>
</dbReference>
<evidence type="ECO:0000313" key="2">
    <source>
        <dbReference type="EMBL" id="EYE95298.1"/>
    </source>
</evidence>
<dbReference type="OrthoDB" id="4480313at2759"/>
<feature type="signal peptide" evidence="1">
    <location>
        <begin position="1"/>
        <end position="18"/>
    </location>
</feature>
<accession>A0A017SE49</accession>
<feature type="chain" id="PRO_5001495854" evidence="1">
    <location>
        <begin position="19"/>
        <end position="471"/>
    </location>
</feature>
<proteinExistence type="predicted"/>
<dbReference type="AlphaFoldDB" id="A0A017SE49"/>
<keyword evidence="1" id="KW-0732">Signal</keyword>
<sequence>MKKNILVYFYILCHVTGAVNIRQTAGEDAQLSPEPSSGTIPNTAEDTTALLNNMIDTGPLDESSCVYANSSVNPVCIEKLNTSEPLLAQPSEIQLQDKSLFLDILNATDSESPLDEATTEIARVAGLDIKHIDNQAQNDAHVTDLTNITLPDPSHLQGRDLSATDWTRVAEARAREKLYVNLARLLQIYNAPAIVVSNLNGLGVCDEMNRSMIDTCKQDVRTQVANCKQRTRDSIAQCKDDVGRKIDACKKRYSKWDPRKLSCEPQRPKLLTECEIRRLNVPFSKSATKSYLSGQVVGILSQIKTVREIQQGTELVQRLQRAQRDHQSFAQGVTAVTEGRIKDAEQMLGIFRSQLPSPVSDTVDWGNAAQALTSKKTNELLKAACGAVADIQVISKAVDQIEELKAVQRNLLSIQSAAGKCTWKTQLNPENFRGFNYLTSETQVNAAVVEYERTIGLGCASLRSVEPCLIG</sequence>
<reference evidence="3" key="1">
    <citation type="journal article" date="2014" name="Nat. Commun.">
        <title>Genomic adaptations of the halophilic Dead Sea filamentous fungus Eurotium rubrum.</title>
        <authorList>
            <person name="Kis-Papo T."/>
            <person name="Weig A.R."/>
            <person name="Riley R."/>
            <person name="Persoh D."/>
            <person name="Salamov A."/>
            <person name="Sun H."/>
            <person name="Lipzen A."/>
            <person name="Wasser S.P."/>
            <person name="Rambold G."/>
            <person name="Grigoriev I.V."/>
            <person name="Nevo E."/>
        </authorList>
    </citation>
    <scope>NUCLEOTIDE SEQUENCE [LARGE SCALE GENOMIC DNA]</scope>
    <source>
        <strain evidence="3">CBS 135680</strain>
    </source>
</reference>
<dbReference type="GeneID" id="63695267"/>
<dbReference type="EMBL" id="KK088422">
    <property type="protein sequence ID" value="EYE95298.1"/>
    <property type="molecule type" value="Genomic_DNA"/>
</dbReference>
<keyword evidence="3" id="KW-1185">Reference proteome</keyword>